<feature type="transmembrane region" description="Helical" evidence="9">
    <location>
        <begin position="103"/>
        <end position="123"/>
    </location>
</feature>
<evidence type="ECO:0000256" key="6">
    <source>
        <dbReference type="ARBA" id="ARBA00022989"/>
    </source>
</evidence>
<feature type="transmembrane region" description="Helical" evidence="9">
    <location>
        <begin position="12"/>
        <end position="33"/>
    </location>
</feature>
<evidence type="ECO:0000256" key="1">
    <source>
        <dbReference type="ARBA" id="ARBA00004651"/>
    </source>
</evidence>
<evidence type="ECO:0000256" key="8">
    <source>
        <dbReference type="ARBA" id="ARBA00037998"/>
    </source>
</evidence>
<evidence type="ECO:0000256" key="2">
    <source>
        <dbReference type="ARBA" id="ARBA00022448"/>
    </source>
</evidence>
<dbReference type="AlphaFoldDB" id="A0A832ZTU2"/>
<gene>
    <name evidence="10" type="ORF">EYH50_04505</name>
</gene>
<dbReference type="InterPro" id="IPR052157">
    <property type="entry name" value="BCAA_transport_permease"/>
</dbReference>
<comment type="subcellular location">
    <subcellularLocation>
        <location evidence="1">Cell membrane</location>
        <topology evidence="1">Multi-pass membrane protein</topology>
    </subcellularLocation>
</comment>
<evidence type="ECO:0000256" key="3">
    <source>
        <dbReference type="ARBA" id="ARBA00022475"/>
    </source>
</evidence>
<comment type="similarity">
    <text evidence="8">Belongs to the binding-protein-dependent transport system permease family. LivHM subfamily.</text>
</comment>
<dbReference type="PANTHER" id="PTHR11795">
    <property type="entry name" value="BRANCHED-CHAIN AMINO ACID TRANSPORT SYSTEM PERMEASE PROTEIN LIVH"/>
    <property type="match status" value="1"/>
</dbReference>
<feature type="transmembrane region" description="Helical" evidence="9">
    <location>
        <begin position="68"/>
        <end position="91"/>
    </location>
</feature>
<keyword evidence="5" id="KW-0029">Amino-acid transport</keyword>
<feature type="transmembrane region" description="Helical" evidence="9">
    <location>
        <begin position="45"/>
        <end position="62"/>
    </location>
</feature>
<keyword evidence="7 9" id="KW-0472">Membrane</keyword>
<evidence type="ECO:0000256" key="5">
    <source>
        <dbReference type="ARBA" id="ARBA00022970"/>
    </source>
</evidence>
<keyword evidence="2" id="KW-0813">Transport</keyword>
<evidence type="ECO:0000256" key="4">
    <source>
        <dbReference type="ARBA" id="ARBA00022692"/>
    </source>
</evidence>
<sequence length="307" mass="32101">MAGLQEVVSALVYGAIQGSLFGAVSLGLSLIWGVMKVINLAHGELVVLGAYLAVLLAKAYGVDPLLALLLDFALGAILGLVMFYAILYRLIGKVDVMTLKEEMATLLAMFGLSIFLYKFFFIWTESSPSLSLYETMPRTGLLAGASAVSIAGVSVEAAKLFVLAVSILLAVAMHFFLSKTMLGLAIRAVAQDATAVALVGMDPVRVKVLATVVGIGLTLLGGGLVALYHGTGISPELVHIYAPLSFVIVVLGTPGHLWGTMIAGIVIGEVYNLVYALTGSLSLGFAAAFAILVAVLVLRPEGLFAKR</sequence>
<dbReference type="EMBL" id="DQVR01000099">
    <property type="protein sequence ID" value="HIQ24292.1"/>
    <property type="molecule type" value="Genomic_DNA"/>
</dbReference>
<evidence type="ECO:0000256" key="7">
    <source>
        <dbReference type="ARBA" id="ARBA00023136"/>
    </source>
</evidence>
<organism evidence="10 11">
    <name type="scientific">Pyrodictium delaneyi</name>
    <dbReference type="NCBI Taxonomy" id="1273541"/>
    <lineage>
        <taxon>Archaea</taxon>
        <taxon>Thermoproteota</taxon>
        <taxon>Thermoprotei</taxon>
        <taxon>Desulfurococcales</taxon>
        <taxon>Pyrodictiaceae</taxon>
        <taxon>Pyrodictium</taxon>
    </lineage>
</organism>
<evidence type="ECO:0000313" key="11">
    <source>
        <dbReference type="Proteomes" id="UP000600071"/>
    </source>
</evidence>
<evidence type="ECO:0000313" key="10">
    <source>
        <dbReference type="EMBL" id="HIQ24292.1"/>
    </source>
</evidence>
<reference evidence="10" key="1">
    <citation type="journal article" date="2020" name="ISME J.">
        <title>Gammaproteobacteria mediating utilization of methyl-, sulfur- and petroleum organic compounds in deep ocean hydrothermal plumes.</title>
        <authorList>
            <person name="Zhou Z."/>
            <person name="Liu Y."/>
            <person name="Pan J."/>
            <person name="Cron B.R."/>
            <person name="Toner B.M."/>
            <person name="Anantharaman K."/>
            <person name="Breier J.A."/>
            <person name="Dick G.J."/>
            <person name="Li M."/>
        </authorList>
    </citation>
    <scope>NUCLEOTIDE SEQUENCE</scope>
    <source>
        <strain evidence="10">SZUA-1523</strain>
    </source>
</reference>
<accession>A0A832ZTU2</accession>
<feature type="transmembrane region" description="Helical" evidence="9">
    <location>
        <begin position="160"/>
        <end position="177"/>
    </location>
</feature>
<dbReference type="Pfam" id="PF02653">
    <property type="entry name" value="BPD_transp_2"/>
    <property type="match status" value="1"/>
</dbReference>
<dbReference type="PANTHER" id="PTHR11795:SF445">
    <property type="entry name" value="AMINO ACID ABC TRANSPORTER PERMEASE PROTEIN"/>
    <property type="match status" value="1"/>
</dbReference>
<feature type="transmembrane region" description="Helical" evidence="9">
    <location>
        <begin position="135"/>
        <end position="153"/>
    </location>
</feature>
<keyword evidence="4 9" id="KW-0812">Transmembrane</keyword>
<name>A0A832ZTU2_9CREN</name>
<evidence type="ECO:0000256" key="9">
    <source>
        <dbReference type="SAM" id="Phobius"/>
    </source>
</evidence>
<dbReference type="InterPro" id="IPR001851">
    <property type="entry name" value="ABC_transp_permease"/>
</dbReference>
<dbReference type="CDD" id="cd06582">
    <property type="entry name" value="TM_PBP1_LivH_like"/>
    <property type="match status" value="1"/>
</dbReference>
<feature type="transmembrane region" description="Helical" evidence="9">
    <location>
        <begin position="273"/>
        <end position="298"/>
    </location>
</feature>
<feature type="transmembrane region" description="Helical" evidence="9">
    <location>
        <begin position="208"/>
        <end position="228"/>
    </location>
</feature>
<feature type="transmembrane region" description="Helical" evidence="9">
    <location>
        <begin position="240"/>
        <end position="267"/>
    </location>
</feature>
<dbReference type="GO" id="GO:0005886">
    <property type="term" value="C:plasma membrane"/>
    <property type="evidence" value="ECO:0007669"/>
    <property type="project" value="UniProtKB-SubCell"/>
</dbReference>
<dbReference type="GO" id="GO:0006865">
    <property type="term" value="P:amino acid transport"/>
    <property type="evidence" value="ECO:0007669"/>
    <property type="project" value="UniProtKB-KW"/>
</dbReference>
<proteinExistence type="inferred from homology"/>
<dbReference type="Proteomes" id="UP000600071">
    <property type="component" value="Unassembled WGS sequence"/>
</dbReference>
<dbReference type="GO" id="GO:0022857">
    <property type="term" value="F:transmembrane transporter activity"/>
    <property type="evidence" value="ECO:0007669"/>
    <property type="project" value="InterPro"/>
</dbReference>
<keyword evidence="3" id="KW-1003">Cell membrane</keyword>
<protein>
    <submittedName>
        <fullName evidence="10">Branched-chain amino acid ABC transporter permease</fullName>
    </submittedName>
</protein>
<keyword evidence="6 9" id="KW-1133">Transmembrane helix</keyword>
<comment type="caution">
    <text evidence="10">The sequence shown here is derived from an EMBL/GenBank/DDBJ whole genome shotgun (WGS) entry which is preliminary data.</text>
</comment>